<evidence type="ECO:0000313" key="2">
    <source>
        <dbReference type="EMBL" id="KKL15255.1"/>
    </source>
</evidence>
<keyword evidence="1" id="KW-1133">Transmembrane helix</keyword>
<name>A0A0F9B0X0_9ZZZZ</name>
<reference evidence="2" key="1">
    <citation type="journal article" date="2015" name="Nature">
        <title>Complex archaea that bridge the gap between prokaryotes and eukaryotes.</title>
        <authorList>
            <person name="Spang A."/>
            <person name="Saw J.H."/>
            <person name="Jorgensen S.L."/>
            <person name="Zaremba-Niedzwiedzka K."/>
            <person name="Martijn J."/>
            <person name="Lind A.E."/>
            <person name="van Eijk R."/>
            <person name="Schleper C."/>
            <person name="Guy L."/>
            <person name="Ettema T.J."/>
        </authorList>
    </citation>
    <scope>NUCLEOTIDE SEQUENCE</scope>
</reference>
<dbReference type="AlphaFoldDB" id="A0A0F9B0X0"/>
<proteinExistence type="predicted"/>
<protein>
    <submittedName>
        <fullName evidence="2">Uncharacterized protein</fullName>
    </submittedName>
</protein>
<keyword evidence="1" id="KW-0812">Transmembrane</keyword>
<evidence type="ECO:0000256" key="1">
    <source>
        <dbReference type="SAM" id="Phobius"/>
    </source>
</evidence>
<gene>
    <name evidence="2" type="ORF">LCGC14_2507410</name>
</gene>
<sequence length="42" mass="4986">DLVVFSTKKYKGCEYTLFSLFLFMWIILKEGFVRTHLVEGIL</sequence>
<feature type="non-terminal residue" evidence="2">
    <location>
        <position position="1"/>
    </location>
</feature>
<comment type="caution">
    <text evidence="2">The sequence shown here is derived from an EMBL/GenBank/DDBJ whole genome shotgun (WGS) entry which is preliminary data.</text>
</comment>
<accession>A0A0F9B0X0</accession>
<keyword evidence="1" id="KW-0472">Membrane</keyword>
<dbReference type="EMBL" id="LAZR01040130">
    <property type="protein sequence ID" value="KKL15255.1"/>
    <property type="molecule type" value="Genomic_DNA"/>
</dbReference>
<organism evidence="2">
    <name type="scientific">marine sediment metagenome</name>
    <dbReference type="NCBI Taxonomy" id="412755"/>
    <lineage>
        <taxon>unclassified sequences</taxon>
        <taxon>metagenomes</taxon>
        <taxon>ecological metagenomes</taxon>
    </lineage>
</organism>
<feature type="transmembrane region" description="Helical" evidence="1">
    <location>
        <begin position="12"/>
        <end position="28"/>
    </location>
</feature>